<dbReference type="Pfam" id="PF01476">
    <property type="entry name" value="LysM"/>
    <property type="match status" value="1"/>
</dbReference>
<dbReference type="InterPro" id="IPR018392">
    <property type="entry name" value="LysM"/>
</dbReference>
<dbReference type="SMART" id="SM00257">
    <property type="entry name" value="LysM"/>
    <property type="match status" value="1"/>
</dbReference>
<comment type="caution">
    <text evidence="3">The sequence shown here is derived from an EMBL/GenBank/DDBJ whole genome shotgun (WGS) entry which is preliminary data.</text>
</comment>
<dbReference type="InterPro" id="IPR036779">
    <property type="entry name" value="LysM_dom_sf"/>
</dbReference>
<evidence type="ECO:0000313" key="3">
    <source>
        <dbReference type="EMBL" id="MBM7588469.1"/>
    </source>
</evidence>
<dbReference type="EMBL" id="JAFBEB010000001">
    <property type="protein sequence ID" value="MBM7588469.1"/>
    <property type="molecule type" value="Genomic_DNA"/>
</dbReference>
<dbReference type="PROSITE" id="PS51782">
    <property type="entry name" value="LYSM"/>
    <property type="match status" value="1"/>
</dbReference>
<sequence>MNYVVQPGDTLNQLAARFGVSVQQIIRANNLTPPYILYIGQTLFIPTQGQPGIPSPQPETGLSRRVTSLENRVDRLETRIDRLDRQLTNLDNRLDRLERPRRTP</sequence>
<accession>A0A939BSF3</accession>
<evidence type="ECO:0000259" key="2">
    <source>
        <dbReference type="PROSITE" id="PS51782"/>
    </source>
</evidence>
<dbReference type="GO" id="GO:0008932">
    <property type="term" value="F:lytic endotransglycosylase activity"/>
    <property type="evidence" value="ECO:0007669"/>
    <property type="project" value="TreeGrafter"/>
</dbReference>
<dbReference type="RefSeq" id="WP_204516233.1">
    <property type="nucleotide sequence ID" value="NZ_BAABIN010000009.1"/>
</dbReference>
<dbReference type="PANTHER" id="PTHR33734">
    <property type="entry name" value="LYSM DOMAIN-CONTAINING GPI-ANCHORED PROTEIN 2"/>
    <property type="match status" value="1"/>
</dbReference>
<dbReference type="Proteomes" id="UP000717624">
    <property type="component" value="Unassembled WGS sequence"/>
</dbReference>
<keyword evidence="4" id="KW-1185">Reference proteome</keyword>
<gene>
    <name evidence="3" type="ORF">JOD01_000055</name>
</gene>
<dbReference type="SUPFAM" id="SSF54106">
    <property type="entry name" value="LysM domain"/>
    <property type="match status" value="1"/>
</dbReference>
<evidence type="ECO:0000313" key="4">
    <source>
        <dbReference type="Proteomes" id="UP000717624"/>
    </source>
</evidence>
<keyword evidence="1" id="KW-0175">Coiled coil</keyword>
<organism evidence="3 4">
    <name type="scientific">Brevibacillus fulvus</name>
    <dbReference type="NCBI Taxonomy" id="1125967"/>
    <lineage>
        <taxon>Bacteria</taxon>
        <taxon>Bacillati</taxon>
        <taxon>Bacillota</taxon>
        <taxon>Bacilli</taxon>
        <taxon>Bacillales</taxon>
        <taxon>Paenibacillaceae</taxon>
        <taxon>Brevibacillus</taxon>
    </lineage>
</organism>
<reference evidence="3" key="1">
    <citation type="submission" date="2021-01" db="EMBL/GenBank/DDBJ databases">
        <title>Genomic Encyclopedia of Type Strains, Phase IV (KMG-IV): sequencing the most valuable type-strain genomes for metagenomic binning, comparative biology and taxonomic classification.</title>
        <authorList>
            <person name="Goeker M."/>
        </authorList>
    </citation>
    <scope>NUCLEOTIDE SEQUENCE</scope>
    <source>
        <strain evidence="3">DSM 25523</strain>
    </source>
</reference>
<feature type="coiled-coil region" evidence="1">
    <location>
        <begin position="59"/>
        <end position="100"/>
    </location>
</feature>
<dbReference type="CDD" id="cd00118">
    <property type="entry name" value="LysM"/>
    <property type="match status" value="1"/>
</dbReference>
<proteinExistence type="predicted"/>
<feature type="domain" description="LysM" evidence="2">
    <location>
        <begin position="1"/>
        <end position="45"/>
    </location>
</feature>
<dbReference type="Gene3D" id="1.20.1270.70">
    <property type="entry name" value="Designed single chain three-helix bundle"/>
    <property type="match status" value="1"/>
</dbReference>
<evidence type="ECO:0000256" key="1">
    <source>
        <dbReference type="SAM" id="Coils"/>
    </source>
</evidence>
<dbReference type="AlphaFoldDB" id="A0A939BSF3"/>
<name>A0A939BSF3_9BACL</name>
<dbReference type="PANTHER" id="PTHR33734:SF22">
    <property type="entry name" value="MEMBRANE-BOUND LYTIC MUREIN TRANSGLYCOSYLASE D"/>
    <property type="match status" value="1"/>
</dbReference>
<dbReference type="Gene3D" id="3.10.350.10">
    <property type="entry name" value="LysM domain"/>
    <property type="match status" value="1"/>
</dbReference>
<protein>
    <submittedName>
        <fullName evidence="3">LysM repeat protein</fullName>
    </submittedName>
</protein>